<reference evidence="1 2" key="1">
    <citation type="journal article" date="2017" name="Int. J. Syst. Evol. Microbiol.">
        <title>Bacillus notoginsengisoli sp. nov., a novel bacterium isolated from the rhizosphere of Panax notoginseng.</title>
        <authorList>
            <person name="Zhang M.Y."/>
            <person name="Cheng J."/>
            <person name="Cai Y."/>
            <person name="Zhang T.Y."/>
            <person name="Wu Y.Y."/>
            <person name="Manikprabhu D."/>
            <person name="Li W.J."/>
            <person name="Zhang Y.X."/>
        </authorList>
    </citation>
    <scope>NUCLEOTIDE SEQUENCE [LARGE SCALE GENOMIC DNA]</scope>
    <source>
        <strain evidence="1 2">JCM 30743</strain>
    </source>
</reference>
<dbReference type="EMBL" id="QWEG01000010">
    <property type="protein sequence ID" value="RHW37365.1"/>
    <property type="molecule type" value="Genomic_DNA"/>
</dbReference>
<dbReference type="RefSeq" id="WP_118922389.1">
    <property type="nucleotide sequence ID" value="NZ_QWEG01000010.1"/>
</dbReference>
<accession>A0A417YR87</accession>
<evidence type="ECO:0000313" key="2">
    <source>
        <dbReference type="Proteomes" id="UP000284416"/>
    </source>
</evidence>
<proteinExistence type="predicted"/>
<dbReference type="InterPro" id="IPR026838">
    <property type="entry name" value="YheC/D"/>
</dbReference>
<gene>
    <name evidence="1" type="ORF">D1B31_16525</name>
</gene>
<dbReference type="OrthoDB" id="7869153at2"/>
<name>A0A417YR87_9BACI</name>
<dbReference type="Gene3D" id="3.30.470.20">
    <property type="entry name" value="ATP-grasp fold, B domain"/>
    <property type="match status" value="1"/>
</dbReference>
<comment type="caution">
    <text evidence="1">The sequence shown here is derived from an EMBL/GenBank/DDBJ whole genome shotgun (WGS) entry which is preliminary data.</text>
</comment>
<dbReference type="SUPFAM" id="SSF56059">
    <property type="entry name" value="Glutathione synthetase ATP-binding domain-like"/>
    <property type="match status" value="1"/>
</dbReference>
<protein>
    <submittedName>
        <fullName evidence="1">YheC/YheD family protein</fullName>
    </submittedName>
</protein>
<keyword evidence="2" id="KW-1185">Reference proteome</keyword>
<evidence type="ECO:0000313" key="1">
    <source>
        <dbReference type="EMBL" id="RHW37365.1"/>
    </source>
</evidence>
<organism evidence="1 2">
    <name type="scientific">Neobacillus notoginsengisoli</name>
    <dbReference type="NCBI Taxonomy" id="1578198"/>
    <lineage>
        <taxon>Bacteria</taxon>
        <taxon>Bacillati</taxon>
        <taxon>Bacillota</taxon>
        <taxon>Bacilli</taxon>
        <taxon>Bacillales</taxon>
        <taxon>Bacillaceae</taxon>
        <taxon>Neobacillus</taxon>
    </lineage>
</organism>
<dbReference type="Proteomes" id="UP000284416">
    <property type="component" value="Unassembled WGS sequence"/>
</dbReference>
<dbReference type="Pfam" id="PF14398">
    <property type="entry name" value="ATPgrasp_YheCD"/>
    <property type="match status" value="1"/>
</dbReference>
<sequence>MNNSYIGILVNNETFRTIPSGRTGFEHLPFYEEAGKEYGIIPCFLRLQDIVPGERTVRAYVKNKSNHYVKKLVPVPKVIHNRAIFRTVPHNKKIQQLIDGGIIIFNKRNRYSKLEIHELLSQKSEFLPHLPMTMKANQKNILQMLKRCDSLIVKPERGGLGNGVMLINKMEDGYLWTFRNRKTGKYNRTLFGKELPKELARLLSKRPYLVQERISLATFQGNPFDLRVSVQMNGSGRWQVTGMVGKVASDGNYVTNIAMGGKAYPLDILLKKNNLNKAKVYKAVENFSIRAAKRLSAQIEGLSDLGFDIGLTGEGFPMFIECNARDHRITFKNAKLESVWRATHTTPMGYASFLLKNVKG</sequence>
<dbReference type="AlphaFoldDB" id="A0A417YR87"/>